<evidence type="ECO:0000256" key="3">
    <source>
        <dbReference type="ARBA" id="ARBA00023136"/>
    </source>
</evidence>
<dbReference type="Gene3D" id="1.20.1250.20">
    <property type="entry name" value="MFS general substrate transporter like domains"/>
    <property type="match status" value="2"/>
</dbReference>
<dbReference type="EMBL" id="JAMHFX010000149">
    <property type="protein sequence ID" value="MCO1620879.1"/>
    <property type="molecule type" value="Genomic_DNA"/>
</dbReference>
<evidence type="ECO:0000256" key="2">
    <source>
        <dbReference type="ARBA" id="ARBA00022989"/>
    </source>
</evidence>
<feature type="domain" description="Major facilitator superfamily (MFS) profile" evidence="5">
    <location>
        <begin position="24"/>
        <end position="403"/>
    </location>
</feature>
<evidence type="ECO:0000256" key="4">
    <source>
        <dbReference type="SAM" id="Phobius"/>
    </source>
</evidence>
<feature type="transmembrane region" description="Helical" evidence="4">
    <location>
        <begin position="89"/>
        <end position="108"/>
    </location>
</feature>
<evidence type="ECO:0000259" key="5">
    <source>
        <dbReference type="PROSITE" id="PS50850"/>
    </source>
</evidence>
<feature type="transmembrane region" description="Helical" evidence="4">
    <location>
        <begin position="314"/>
        <end position="337"/>
    </location>
</feature>
<dbReference type="InterPro" id="IPR011701">
    <property type="entry name" value="MFS"/>
</dbReference>
<dbReference type="SUPFAM" id="SSF103473">
    <property type="entry name" value="MFS general substrate transporter"/>
    <property type="match status" value="1"/>
</dbReference>
<feature type="transmembrane region" description="Helical" evidence="4">
    <location>
        <begin position="177"/>
        <end position="200"/>
    </location>
</feature>
<dbReference type="GO" id="GO:0022857">
    <property type="term" value="F:transmembrane transporter activity"/>
    <property type="evidence" value="ECO:0007669"/>
    <property type="project" value="InterPro"/>
</dbReference>
<feature type="transmembrane region" description="Helical" evidence="4">
    <location>
        <begin position="153"/>
        <end position="171"/>
    </location>
</feature>
<evidence type="ECO:0000313" key="6">
    <source>
        <dbReference type="EMBL" id="MCO1620879.1"/>
    </source>
</evidence>
<dbReference type="InterPro" id="IPR036259">
    <property type="entry name" value="MFS_trans_sf"/>
</dbReference>
<feature type="transmembrane region" description="Helical" evidence="4">
    <location>
        <begin position="114"/>
        <end position="132"/>
    </location>
</feature>
<feature type="transmembrane region" description="Helical" evidence="4">
    <location>
        <begin position="379"/>
        <end position="399"/>
    </location>
</feature>
<dbReference type="InterPro" id="IPR020846">
    <property type="entry name" value="MFS_dom"/>
</dbReference>
<keyword evidence="3 4" id="KW-0472">Membrane</keyword>
<dbReference type="Proteomes" id="UP001202943">
    <property type="component" value="Unassembled WGS sequence"/>
</dbReference>
<proteinExistence type="predicted"/>
<organism evidence="6 7">
    <name type="scientific">Pseudomonas putida</name>
    <name type="common">Arthrobacter siderocapsulatus</name>
    <dbReference type="NCBI Taxonomy" id="303"/>
    <lineage>
        <taxon>Bacteria</taxon>
        <taxon>Pseudomonadati</taxon>
        <taxon>Pseudomonadota</taxon>
        <taxon>Gammaproteobacteria</taxon>
        <taxon>Pseudomonadales</taxon>
        <taxon>Pseudomonadaceae</taxon>
        <taxon>Pseudomonas</taxon>
    </lineage>
</organism>
<sequence>MTTSAASIAAATPADQPQGFVVRIVGAAAFAHLLNDLIQAVLPSIYPMLKSDFALSFAQIGWIALVYQVTASLLQPWVGMFTDKHPQPYLLPAGMLVTLVGIALLAFAGSYEMLLVAAAVVGVGSATFHPEASRVARMASGGRFGTAQSTFQVGGNTGSALGPLLTAAIIIPHGQPAIAWFMLAAALAVLVLLRVTGWSVRHGQARLKSFAGQQAPGLSRGAMWRAVVVIAVLMFAKFVYIASFTNFFTFYLIEHFGLSVQHSQLYLFVFLAAVALGTFAGGPVGDRIGRKAVIWVSFLGVAPFALALPHANLAWTAVLAVAIGLVMSSAFAALVVYAQEAVPGRVGMVSGVMFGLMFGISGVGAAGLGTLADQHGIEWVYQAIAFLPLLGLATALLPATRSRARPGRCC</sequence>
<dbReference type="PANTHER" id="PTHR43129">
    <property type="entry name" value="FOSMIDOMYCIN RESISTANCE PROTEIN"/>
    <property type="match status" value="1"/>
</dbReference>
<feature type="transmembrane region" description="Helical" evidence="4">
    <location>
        <begin position="226"/>
        <end position="253"/>
    </location>
</feature>
<protein>
    <submittedName>
        <fullName evidence="6">MFS transporter</fullName>
    </submittedName>
</protein>
<keyword evidence="2 4" id="KW-1133">Transmembrane helix</keyword>
<dbReference type="PROSITE" id="PS50850">
    <property type="entry name" value="MFS"/>
    <property type="match status" value="1"/>
</dbReference>
<feature type="transmembrane region" description="Helical" evidence="4">
    <location>
        <begin position="292"/>
        <end position="308"/>
    </location>
</feature>
<name>A0AAW5HIE4_PSEPU</name>
<feature type="transmembrane region" description="Helical" evidence="4">
    <location>
        <begin position="53"/>
        <end position="77"/>
    </location>
</feature>
<reference evidence="6" key="1">
    <citation type="submission" date="2022-05" db="EMBL/GenBank/DDBJ databases">
        <authorList>
            <person name="Yi M."/>
        </authorList>
    </citation>
    <scope>NUCLEOTIDE SEQUENCE</scope>
    <source>
        <strain evidence="6">DS2</strain>
    </source>
</reference>
<feature type="transmembrane region" description="Helical" evidence="4">
    <location>
        <begin position="265"/>
        <end position="285"/>
    </location>
</feature>
<comment type="caution">
    <text evidence="6">The sequence shown here is derived from an EMBL/GenBank/DDBJ whole genome shotgun (WGS) entry which is preliminary data.</text>
</comment>
<evidence type="ECO:0000256" key="1">
    <source>
        <dbReference type="ARBA" id="ARBA00022692"/>
    </source>
</evidence>
<accession>A0AAW5HIE4</accession>
<feature type="transmembrane region" description="Helical" evidence="4">
    <location>
        <begin position="349"/>
        <end position="367"/>
    </location>
</feature>
<dbReference type="GO" id="GO:0005886">
    <property type="term" value="C:plasma membrane"/>
    <property type="evidence" value="ECO:0007669"/>
    <property type="project" value="TreeGrafter"/>
</dbReference>
<reference evidence="6" key="2">
    <citation type="submission" date="2023-08" db="EMBL/GenBank/DDBJ databases">
        <title>Isolation, Identification, Denitrification Characteristics of A Highly Efficient Aerobic Denitrifying Bacterial Strain DS2.</title>
        <authorList>
            <person name="Wang H."/>
        </authorList>
    </citation>
    <scope>NUCLEOTIDE SEQUENCE</scope>
    <source>
        <strain evidence="6">DS2</strain>
    </source>
</reference>
<dbReference type="AlphaFoldDB" id="A0AAW5HIE4"/>
<evidence type="ECO:0000313" key="7">
    <source>
        <dbReference type="Proteomes" id="UP001202943"/>
    </source>
</evidence>
<dbReference type="CDD" id="cd17478">
    <property type="entry name" value="MFS_FsR"/>
    <property type="match status" value="1"/>
</dbReference>
<keyword evidence="1 4" id="KW-0812">Transmembrane</keyword>
<gene>
    <name evidence="6" type="ORF">M8C81_09755</name>
</gene>
<dbReference type="PANTHER" id="PTHR43129:SF1">
    <property type="entry name" value="FOSMIDOMYCIN RESISTANCE PROTEIN"/>
    <property type="match status" value="1"/>
</dbReference>
<dbReference type="RefSeq" id="WP_176683909.1">
    <property type="nucleotide sequence ID" value="NZ_JAMHFX010000149.1"/>
</dbReference>
<dbReference type="Pfam" id="PF07690">
    <property type="entry name" value="MFS_1"/>
    <property type="match status" value="1"/>
</dbReference>